<evidence type="ECO:0000256" key="2">
    <source>
        <dbReference type="ARBA" id="ARBA00008062"/>
    </source>
</evidence>
<accession>A0A6G0WRB9</accession>
<keyword evidence="8" id="KW-1185">Reference proteome</keyword>
<dbReference type="InterPro" id="IPR012446">
    <property type="entry name" value="CRAC_channel"/>
</dbReference>
<feature type="transmembrane region" description="Helical" evidence="6">
    <location>
        <begin position="208"/>
        <end position="228"/>
    </location>
</feature>
<evidence type="ECO:0000256" key="6">
    <source>
        <dbReference type="SAM" id="Phobius"/>
    </source>
</evidence>
<keyword evidence="4 6" id="KW-1133">Transmembrane helix</keyword>
<sequence length="268" mass="31607">MASFLTELVVDSLISNYDKNNEAVWRKEDMEHRHQERQWRTDDLKREWEWRQQDIRREKIYAKLDNEQRQADTRADHLSAISELAAELGGFALVSIINVNIPDGIDLNLLWVYGVTSALTICCMMLSLITCTVLQLAITRYCAHDLEYDVKLLEDTEIEVKSPFDIWWIRKCESDWQVGYILFRTGVTLFLAELAVVSWVQYNFYKPTSSSITFVALVGLLIWQSRIWSKWRYLMRAPDTSDRSFNERTPLLRRTSATLKQSRIRKRE</sequence>
<dbReference type="InterPro" id="IPR038350">
    <property type="entry name" value="Orai_sf"/>
</dbReference>
<keyword evidence="3 6" id="KW-0812">Transmembrane</keyword>
<comment type="caution">
    <text evidence="7">The sequence shown here is derived from an EMBL/GenBank/DDBJ whole genome shotgun (WGS) entry which is preliminary data.</text>
</comment>
<evidence type="ECO:0000256" key="5">
    <source>
        <dbReference type="ARBA" id="ARBA00023136"/>
    </source>
</evidence>
<organism evidence="7 8">
    <name type="scientific">Aphanomyces euteiches</name>
    <dbReference type="NCBI Taxonomy" id="100861"/>
    <lineage>
        <taxon>Eukaryota</taxon>
        <taxon>Sar</taxon>
        <taxon>Stramenopiles</taxon>
        <taxon>Oomycota</taxon>
        <taxon>Saprolegniomycetes</taxon>
        <taxon>Saprolegniales</taxon>
        <taxon>Verrucalvaceae</taxon>
        <taxon>Aphanomyces</taxon>
    </lineage>
</organism>
<evidence type="ECO:0000256" key="3">
    <source>
        <dbReference type="ARBA" id="ARBA00022692"/>
    </source>
</evidence>
<evidence type="ECO:0000256" key="1">
    <source>
        <dbReference type="ARBA" id="ARBA00004141"/>
    </source>
</evidence>
<dbReference type="Gene3D" id="1.20.140.140">
    <property type="entry name" value="Calcium release-activated calcium channel protein Orai"/>
    <property type="match status" value="1"/>
</dbReference>
<comment type="similarity">
    <text evidence="2">Belongs to the Orai family.</text>
</comment>
<dbReference type="Proteomes" id="UP000481153">
    <property type="component" value="Unassembled WGS sequence"/>
</dbReference>
<gene>
    <name evidence="7" type="ORF">Ae201684_012584</name>
</gene>
<dbReference type="AlphaFoldDB" id="A0A6G0WRB9"/>
<feature type="transmembrane region" description="Helical" evidence="6">
    <location>
        <begin position="111"/>
        <end position="138"/>
    </location>
</feature>
<keyword evidence="5 6" id="KW-0472">Membrane</keyword>
<dbReference type="Pfam" id="PF07856">
    <property type="entry name" value="Orai-1"/>
    <property type="match status" value="1"/>
</dbReference>
<proteinExistence type="inferred from homology"/>
<feature type="transmembrane region" description="Helical" evidence="6">
    <location>
        <begin position="181"/>
        <end position="202"/>
    </location>
</feature>
<dbReference type="GO" id="GO:0016020">
    <property type="term" value="C:membrane"/>
    <property type="evidence" value="ECO:0007669"/>
    <property type="project" value="UniProtKB-SubCell"/>
</dbReference>
<evidence type="ECO:0000313" key="7">
    <source>
        <dbReference type="EMBL" id="KAF0729945.1"/>
    </source>
</evidence>
<protein>
    <submittedName>
        <fullName evidence="7">Uncharacterized protein</fullName>
    </submittedName>
</protein>
<reference evidence="7 8" key="1">
    <citation type="submission" date="2019-07" db="EMBL/GenBank/DDBJ databases">
        <title>Genomics analysis of Aphanomyces spp. identifies a new class of oomycete effector associated with host adaptation.</title>
        <authorList>
            <person name="Gaulin E."/>
        </authorList>
    </citation>
    <scope>NUCLEOTIDE SEQUENCE [LARGE SCALE GENOMIC DNA]</scope>
    <source>
        <strain evidence="7 8">ATCC 201684</strain>
    </source>
</reference>
<name>A0A6G0WRB9_9STRA</name>
<dbReference type="VEuPathDB" id="FungiDB:AeMF1_009825"/>
<evidence type="ECO:0000313" key="8">
    <source>
        <dbReference type="Proteomes" id="UP000481153"/>
    </source>
</evidence>
<comment type="subcellular location">
    <subcellularLocation>
        <location evidence="1">Membrane</location>
        <topology evidence="1">Multi-pass membrane protein</topology>
    </subcellularLocation>
</comment>
<dbReference type="EMBL" id="VJMJ01000159">
    <property type="protein sequence ID" value="KAF0729945.1"/>
    <property type="molecule type" value="Genomic_DNA"/>
</dbReference>
<evidence type="ECO:0000256" key="4">
    <source>
        <dbReference type="ARBA" id="ARBA00022989"/>
    </source>
</evidence>